<dbReference type="GeneID" id="10327608"/>
<feature type="compositionally biased region" description="Gly residues" evidence="1">
    <location>
        <begin position="238"/>
        <end position="256"/>
    </location>
</feature>
<evidence type="ECO:0000256" key="1">
    <source>
        <dbReference type="SAM" id="MobiDB-lite"/>
    </source>
</evidence>
<evidence type="ECO:0000313" key="3">
    <source>
        <dbReference type="Proteomes" id="UP000006523"/>
    </source>
</evidence>
<evidence type="ECO:0000313" key="2">
    <source>
        <dbReference type="EMBL" id="ADO97330.1"/>
    </source>
</evidence>
<dbReference type="KEGG" id="vg:10327608"/>
<gene>
    <name evidence="2" type="ORF">SSM1_015</name>
</gene>
<dbReference type="Proteomes" id="UP000006523">
    <property type="component" value="Segment"/>
</dbReference>
<organism evidence="2 3">
    <name type="scientific">Synechococcus phage S-SM1</name>
    <dbReference type="NCBI Taxonomy" id="444859"/>
    <lineage>
        <taxon>Viruses</taxon>
        <taxon>Duplodnaviria</taxon>
        <taxon>Heunggongvirae</taxon>
        <taxon>Uroviricota</taxon>
        <taxon>Caudoviricetes</taxon>
        <taxon>Pantevenvirales</taxon>
        <taxon>Kyanoviridae</taxon>
        <taxon>Thetisvirus</taxon>
        <taxon>Thetisvirus ssm1</taxon>
    </lineage>
</organism>
<proteinExistence type="predicted"/>
<dbReference type="OrthoDB" id="6408at10239"/>
<reference evidence="2 3" key="1">
    <citation type="journal article" date="2010" name="Environ. Microbiol.">
        <title>Genomic analysis of oceanic cyanobacterial myoviruses compared with T4-like myoviruses from diverse hosts and environments.</title>
        <authorList>
            <person name="Sullivan M.B."/>
            <person name="Huang K.H."/>
            <person name="Ignacio-Espinoza J.C."/>
            <person name="Berlin A.M."/>
            <person name="Kelly L."/>
            <person name="Weigele P.R."/>
            <person name="DeFrancesco A.S."/>
            <person name="Kern S.E."/>
            <person name="Thompson L.R."/>
            <person name="Young S."/>
            <person name="Yandava C."/>
            <person name="Fu R."/>
            <person name="Krastins B."/>
            <person name="Chase M."/>
            <person name="Sarracino D."/>
            <person name="Osburne M.S."/>
            <person name="Henn M.R."/>
            <person name="Chisholm S.W."/>
        </authorList>
    </citation>
    <scope>NUCLEOTIDE SEQUENCE [LARGE SCALE GENOMIC DNA]</scope>
    <source>
        <strain evidence="2">6501-1</strain>
    </source>
</reference>
<name>E3SI27_9CAUD</name>
<sequence>MATKLQTYKFVNPGVVKSIKTPEVISARKTLVAQNRLGASVSSLGKTVVDLEKITTLRAKAAVKLDIAERRAKRRGQDMAAEEVQEGQLSAYFKDQKKKVKRFKPGSGLMKIFKGIFGWVGPLLSPFVQLATKIFALSLVKEMLEWASDEENIIKLETFLMKTDYVFRKIYGFGEFLIKDNIVAGFESLFGSDETLLGRLKGLGKIILGVTGLKYLLNPFSLMTDILGLIDLLTGNRGRTGQGGPRSGGNTGGGSRPSGYTPRSNAAGNQVAGRGQQYRSNLNRVVRPGTTPQGLTQPKKPSRLAGFKANLQTGTARLPGVSPGAQRALFNAPGKLTNVASKAFAVSKNFLRRIPVVGALLTALYTFLETGNLEKSLFVGAGAALGGALGSLIPIPVLGTLMGEILGGYIGDLFYIGLRGGGMEALGQKLKEDFNKLLQTGAAAAQWAKDGFDRFMRGAPKIKILPDWIPGIGGAEILDPSRVFGYATWGGGFLRAFFSRDPMTEAEKKQLELEGARLQGQAKDIATGKMYYQAGVGYFSSETHRFLGKTKQEAESTLAARSGYTGAQPGNYHYHDQNGHFEIGGKLPEFFLGGLWKGIKKVVSGIGKAVSGVFNAVASVASNPIVSTIASFIPGANIIVPAINAISALSKGDFLGAGLNALGGIANFSAIGSTARSIVNTPDWLLNLRMSKFGMGLSNAYQGVVKFVGNVGGKFANAFGGIIDSRIGKIGMNILSGNTGGAIGEIVGMMPGVAGGLEGFGKFLEENKLQGILGAVPGMGGLMKKIPNIGAIPGMESILGVGDKKFSAFNAMGNIADKVGMKGVYQAILSGAQSGDYIQGLAELAPELGVDPRILGVLNKGKQLLQSNKFNAEYAMQTAIEFLPVPLIVEKLVPAPTPVPINSGDTYVVAPSSTQQER</sequence>
<protein>
    <submittedName>
        <fullName evidence="2">Uncharacterized protein</fullName>
    </submittedName>
</protein>
<dbReference type="RefSeq" id="YP_004322911.1">
    <property type="nucleotide sequence ID" value="NC_015282.1"/>
</dbReference>
<keyword evidence="3" id="KW-1185">Reference proteome</keyword>
<dbReference type="EMBL" id="GU071094">
    <property type="protein sequence ID" value="ADO97330.1"/>
    <property type="molecule type" value="Genomic_DNA"/>
</dbReference>
<feature type="region of interest" description="Disordered" evidence="1">
    <location>
        <begin position="238"/>
        <end position="301"/>
    </location>
</feature>
<accession>E3SI27</accession>